<proteinExistence type="predicted"/>
<evidence type="ECO:0000313" key="1">
    <source>
        <dbReference type="EMBL" id="OVA03267.1"/>
    </source>
</evidence>
<gene>
    <name evidence="1" type="ORF">BVC80_1457g5</name>
</gene>
<dbReference type="EMBL" id="MVGT01003743">
    <property type="protein sequence ID" value="OVA03267.1"/>
    <property type="molecule type" value="Genomic_DNA"/>
</dbReference>
<keyword evidence="2" id="KW-1185">Reference proteome</keyword>
<dbReference type="Proteomes" id="UP000195402">
    <property type="component" value="Unassembled WGS sequence"/>
</dbReference>
<sequence length="51" mass="5871">MLSPPPPPPPPPFSLSFPEEIRDFFEFLYIGHFRNLVLRLLAPPPHSPYQA</sequence>
<reference evidence="1 2" key="1">
    <citation type="journal article" date="2017" name="Mol. Plant">
        <title>The Genome of Medicinal Plant Macleaya cordata Provides New Insights into Benzylisoquinoline Alkaloids Metabolism.</title>
        <authorList>
            <person name="Liu X."/>
            <person name="Liu Y."/>
            <person name="Huang P."/>
            <person name="Ma Y."/>
            <person name="Qing Z."/>
            <person name="Tang Q."/>
            <person name="Cao H."/>
            <person name="Cheng P."/>
            <person name="Zheng Y."/>
            <person name="Yuan Z."/>
            <person name="Zhou Y."/>
            <person name="Liu J."/>
            <person name="Tang Z."/>
            <person name="Zhuo Y."/>
            <person name="Zhang Y."/>
            <person name="Yu L."/>
            <person name="Huang J."/>
            <person name="Yang P."/>
            <person name="Peng Q."/>
            <person name="Zhang J."/>
            <person name="Jiang W."/>
            <person name="Zhang Z."/>
            <person name="Lin K."/>
            <person name="Ro D.K."/>
            <person name="Chen X."/>
            <person name="Xiong X."/>
            <person name="Shang Y."/>
            <person name="Huang S."/>
            <person name="Zeng J."/>
        </authorList>
    </citation>
    <scope>NUCLEOTIDE SEQUENCE [LARGE SCALE GENOMIC DNA]</scope>
    <source>
        <strain evidence="2">cv. BLH2017</strain>
        <tissue evidence="1">Root</tissue>
    </source>
</reference>
<dbReference type="InParanoid" id="A0A200PYJ3"/>
<organism evidence="1 2">
    <name type="scientific">Macleaya cordata</name>
    <name type="common">Five-seeded plume-poppy</name>
    <name type="synonym">Bocconia cordata</name>
    <dbReference type="NCBI Taxonomy" id="56857"/>
    <lineage>
        <taxon>Eukaryota</taxon>
        <taxon>Viridiplantae</taxon>
        <taxon>Streptophyta</taxon>
        <taxon>Embryophyta</taxon>
        <taxon>Tracheophyta</taxon>
        <taxon>Spermatophyta</taxon>
        <taxon>Magnoliopsida</taxon>
        <taxon>Ranunculales</taxon>
        <taxon>Papaveraceae</taxon>
        <taxon>Papaveroideae</taxon>
        <taxon>Macleaya</taxon>
    </lineage>
</organism>
<name>A0A200PYJ3_MACCD</name>
<dbReference type="AlphaFoldDB" id="A0A200PYJ3"/>
<protein>
    <submittedName>
        <fullName evidence="1">Uncharacterized protein</fullName>
    </submittedName>
</protein>
<evidence type="ECO:0000313" key="2">
    <source>
        <dbReference type="Proteomes" id="UP000195402"/>
    </source>
</evidence>
<accession>A0A200PYJ3</accession>
<comment type="caution">
    <text evidence="1">The sequence shown here is derived from an EMBL/GenBank/DDBJ whole genome shotgun (WGS) entry which is preliminary data.</text>
</comment>